<protein>
    <submittedName>
        <fullName evidence="2">Uncharacterized protein</fullName>
    </submittedName>
</protein>
<dbReference type="AlphaFoldDB" id="A0A7C3A9Y2"/>
<name>A0A7C3A9Y2_9BACT</name>
<accession>A0A7C3A9Y2</accession>
<evidence type="ECO:0000256" key="1">
    <source>
        <dbReference type="SAM" id="MobiDB-lite"/>
    </source>
</evidence>
<reference evidence="2" key="1">
    <citation type="journal article" date="2020" name="mSystems">
        <title>Genome- and Community-Level Interaction Insights into Carbon Utilization and Element Cycling Functions of Hydrothermarchaeota in Hydrothermal Sediment.</title>
        <authorList>
            <person name="Zhou Z."/>
            <person name="Liu Y."/>
            <person name="Xu W."/>
            <person name="Pan J."/>
            <person name="Luo Z.H."/>
            <person name="Li M."/>
        </authorList>
    </citation>
    <scope>NUCLEOTIDE SEQUENCE [LARGE SCALE GENOMIC DNA]</scope>
    <source>
        <strain evidence="2">SpSt-192</strain>
    </source>
</reference>
<organism evidence="2">
    <name type="scientific">Thermorudis sp</name>
    <dbReference type="NCBI Taxonomy" id="1969470"/>
    <lineage>
        <taxon>Bacteria</taxon>
        <taxon>Pseudomonadati</taxon>
        <taxon>Thermomicrobiota</taxon>
        <taxon>Thermomicrobia</taxon>
        <taxon>Thermomicrobia incertae sedis</taxon>
        <taxon>Thermorudis</taxon>
    </lineage>
</organism>
<gene>
    <name evidence="2" type="ORF">ENP13_02355</name>
</gene>
<dbReference type="EMBL" id="DSID01000186">
    <property type="protein sequence ID" value="HEX70073.1"/>
    <property type="molecule type" value="Genomic_DNA"/>
</dbReference>
<sequence length="114" mass="12428">MDELVLEFTLHRQLVDEGEMVDHQLDERADEEGGVHPPGSRAANDDLAVERGATNGDSQPAIAGREKTFVRRSARGAVIDDNEMTLLIEDGNARLQQFRESPGNRPGDSVEACG</sequence>
<proteinExistence type="predicted"/>
<feature type="region of interest" description="Disordered" evidence="1">
    <location>
        <begin position="26"/>
        <end position="45"/>
    </location>
</feature>
<comment type="caution">
    <text evidence="2">The sequence shown here is derived from an EMBL/GenBank/DDBJ whole genome shotgun (WGS) entry which is preliminary data.</text>
</comment>
<evidence type="ECO:0000313" key="2">
    <source>
        <dbReference type="EMBL" id="HEX70073.1"/>
    </source>
</evidence>